<dbReference type="GO" id="GO:0006952">
    <property type="term" value="P:defense response"/>
    <property type="evidence" value="ECO:0007669"/>
    <property type="project" value="InterPro"/>
</dbReference>
<feature type="domain" description="TIR" evidence="1">
    <location>
        <begin position="12"/>
        <end position="133"/>
    </location>
</feature>
<gene>
    <name evidence="2" type="ORF">CDL15_Pgr017665</name>
</gene>
<dbReference type="SUPFAM" id="SSF52200">
    <property type="entry name" value="Toll/Interleukin receptor TIR domain"/>
    <property type="match status" value="1"/>
</dbReference>
<evidence type="ECO:0000313" key="3">
    <source>
        <dbReference type="Proteomes" id="UP000197138"/>
    </source>
</evidence>
<comment type="caution">
    <text evidence="2">The sequence shown here is derived from an EMBL/GenBank/DDBJ whole genome shotgun (WGS) entry which is preliminary data.</text>
</comment>
<accession>A0A218WY41</accession>
<dbReference type="EMBL" id="MTKT01002718">
    <property type="protein sequence ID" value="OWM77131.1"/>
    <property type="molecule type" value="Genomic_DNA"/>
</dbReference>
<reference evidence="3" key="1">
    <citation type="journal article" date="2017" name="Plant J.">
        <title>The pomegranate (Punica granatum L.) genome and the genomics of punicalagin biosynthesis.</title>
        <authorList>
            <person name="Qin G."/>
            <person name="Xu C."/>
            <person name="Ming R."/>
            <person name="Tang H."/>
            <person name="Guyot R."/>
            <person name="Kramer E.M."/>
            <person name="Hu Y."/>
            <person name="Yi X."/>
            <person name="Qi Y."/>
            <person name="Xu X."/>
            <person name="Gao Z."/>
            <person name="Pan H."/>
            <person name="Jian J."/>
            <person name="Tian Y."/>
            <person name="Yue Z."/>
            <person name="Xu Y."/>
        </authorList>
    </citation>
    <scope>NUCLEOTIDE SEQUENCE [LARGE SCALE GENOMIC DNA]</scope>
    <source>
        <strain evidence="3">cv. Dabenzi</strain>
    </source>
</reference>
<sequence length="316" mass="35918">MAPKRERAPLETINQVFPSFKGPDTRQGFTDVLYHALVDAGVRVFRFDEEICKGEDIGEEKLRAIQESGVFVLIFFITYASKEDMSVLRKKLWMHHQLRDLGRKVITDENFQDVMSAADCGCPRMLQKCSSKMRTKKKSRSCVFAQAIAATADRFWLPYPCTRIPSPVVFATMFQKMDMNLRTDTPSRRKNFQTGNKLKALDLTGCKNLRKTPKFSRYRGLERLILAKCTNLVEIDPSIETSKIPKSIGMLVRLRCLSLIGCSGRKRLPESLADMKSLIKFDLLSLDIVELPRTIGGLAKLAYPSLEGCRELKKLP</sequence>
<proteinExistence type="predicted"/>
<dbReference type="Gene3D" id="3.40.50.10140">
    <property type="entry name" value="Toll/interleukin-1 receptor homology (TIR) domain"/>
    <property type="match status" value="1"/>
</dbReference>
<dbReference type="InterPro" id="IPR032675">
    <property type="entry name" value="LRR_dom_sf"/>
</dbReference>
<evidence type="ECO:0000259" key="1">
    <source>
        <dbReference type="PROSITE" id="PS50104"/>
    </source>
</evidence>
<dbReference type="InterPro" id="IPR044974">
    <property type="entry name" value="Disease_R_plants"/>
</dbReference>
<name>A0A218WY41_PUNGR</name>
<dbReference type="InterPro" id="IPR035897">
    <property type="entry name" value="Toll_tir_struct_dom_sf"/>
</dbReference>
<dbReference type="Pfam" id="PF01582">
    <property type="entry name" value="TIR"/>
    <property type="match status" value="1"/>
</dbReference>
<dbReference type="PANTHER" id="PTHR11017">
    <property type="entry name" value="LEUCINE-RICH REPEAT-CONTAINING PROTEIN"/>
    <property type="match status" value="1"/>
</dbReference>
<dbReference type="PROSITE" id="PS50104">
    <property type="entry name" value="TIR"/>
    <property type="match status" value="1"/>
</dbReference>
<evidence type="ECO:0000313" key="2">
    <source>
        <dbReference type="EMBL" id="OWM77131.1"/>
    </source>
</evidence>
<dbReference type="Proteomes" id="UP000197138">
    <property type="component" value="Unassembled WGS sequence"/>
</dbReference>
<dbReference type="PANTHER" id="PTHR11017:SF570">
    <property type="entry name" value="DISEASE RESISTANCE PROTEIN (TIR-NBS CLASS)-RELATED"/>
    <property type="match status" value="1"/>
</dbReference>
<dbReference type="Gene3D" id="3.80.10.10">
    <property type="entry name" value="Ribonuclease Inhibitor"/>
    <property type="match status" value="1"/>
</dbReference>
<dbReference type="InterPro" id="IPR000157">
    <property type="entry name" value="TIR_dom"/>
</dbReference>
<organism evidence="2 3">
    <name type="scientific">Punica granatum</name>
    <name type="common">Pomegranate</name>
    <dbReference type="NCBI Taxonomy" id="22663"/>
    <lineage>
        <taxon>Eukaryota</taxon>
        <taxon>Viridiplantae</taxon>
        <taxon>Streptophyta</taxon>
        <taxon>Embryophyta</taxon>
        <taxon>Tracheophyta</taxon>
        <taxon>Spermatophyta</taxon>
        <taxon>Magnoliopsida</taxon>
        <taxon>eudicotyledons</taxon>
        <taxon>Gunneridae</taxon>
        <taxon>Pentapetalae</taxon>
        <taxon>rosids</taxon>
        <taxon>malvids</taxon>
        <taxon>Myrtales</taxon>
        <taxon>Lythraceae</taxon>
        <taxon>Punica</taxon>
    </lineage>
</organism>
<protein>
    <recommendedName>
        <fullName evidence="1">TIR domain-containing protein</fullName>
    </recommendedName>
</protein>
<dbReference type="GO" id="GO:0007165">
    <property type="term" value="P:signal transduction"/>
    <property type="evidence" value="ECO:0007669"/>
    <property type="project" value="InterPro"/>
</dbReference>
<dbReference type="AlphaFoldDB" id="A0A218WY41"/>
<dbReference type="SUPFAM" id="SSF52058">
    <property type="entry name" value="L domain-like"/>
    <property type="match status" value="1"/>
</dbReference>